<gene>
    <name evidence="4" type="ORF">NQ317_010116</name>
</gene>
<evidence type="ECO:0000256" key="2">
    <source>
        <dbReference type="ARBA" id="ARBA00023242"/>
    </source>
</evidence>
<comment type="caution">
    <text evidence="4">The sequence shown here is derived from an EMBL/GenBank/DDBJ whole genome shotgun (WGS) entry which is preliminary data.</text>
</comment>
<organism evidence="4 5">
    <name type="scientific">Molorchus minor</name>
    <dbReference type="NCBI Taxonomy" id="1323400"/>
    <lineage>
        <taxon>Eukaryota</taxon>
        <taxon>Metazoa</taxon>
        <taxon>Ecdysozoa</taxon>
        <taxon>Arthropoda</taxon>
        <taxon>Hexapoda</taxon>
        <taxon>Insecta</taxon>
        <taxon>Pterygota</taxon>
        <taxon>Neoptera</taxon>
        <taxon>Endopterygota</taxon>
        <taxon>Coleoptera</taxon>
        <taxon>Polyphaga</taxon>
        <taxon>Cucujiformia</taxon>
        <taxon>Chrysomeloidea</taxon>
        <taxon>Cerambycidae</taxon>
        <taxon>Lamiinae</taxon>
        <taxon>Monochamini</taxon>
        <taxon>Molorchus</taxon>
    </lineage>
</organism>
<evidence type="ECO:0000256" key="1">
    <source>
        <dbReference type="ARBA" id="ARBA00004123"/>
    </source>
</evidence>
<feature type="region of interest" description="Disordered" evidence="3">
    <location>
        <begin position="42"/>
        <end position="107"/>
    </location>
</feature>
<dbReference type="Proteomes" id="UP001162164">
    <property type="component" value="Unassembled WGS sequence"/>
</dbReference>
<dbReference type="InterPro" id="IPR052414">
    <property type="entry name" value="U3_snoRNA-assoc_WDR"/>
</dbReference>
<evidence type="ECO:0000313" key="5">
    <source>
        <dbReference type="Proteomes" id="UP001162164"/>
    </source>
</evidence>
<keyword evidence="5" id="KW-1185">Reference proteome</keyword>
<dbReference type="EMBL" id="JAPWTJ010001385">
    <property type="protein sequence ID" value="KAJ8972161.1"/>
    <property type="molecule type" value="Genomic_DNA"/>
</dbReference>
<accession>A0ABQ9J2T1</accession>
<keyword evidence="2" id="KW-0539">Nucleus</keyword>
<dbReference type="PANTHER" id="PTHR44267:SF1">
    <property type="entry name" value="WD REPEAT-CONTAINING PROTEIN 43"/>
    <property type="match status" value="1"/>
</dbReference>
<comment type="subcellular location">
    <subcellularLocation>
        <location evidence="1">Nucleus</location>
    </subcellularLocation>
</comment>
<proteinExistence type="predicted"/>
<evidence type="ECO:0000256" key="3">
    <source>
        <dbReference type="SAM" id="MobiDB-lite"/>
    </source>
</evidence>
<feature type="compositionally biased region" description="Acidic residues" evidence="3">
    <location>
        <begin position="66"/>
        <end position="107"/>
    </location>
</feature>
<reference evidence="4" key="1">
    <citation type="journal article" date="2023" name="Insect Mol. Biol.">
        <title>Genome sequencing provides insights into the evolution of gene families encoding plant cell wall-degrading enzymes in longhorned beetles.</title>
        <authorList>
            <person name="Shin N.R."/>
            <person name="Okamura Y."/>
            <person name="Kirsch R."/>
            <person name="Pauchet Y."/>
        </authorList>
    </citation>
    <scope>NUCLEOTIDE SEQUENCE</scope>
    <source>
        <strain evidence="4">MMC_N1</strain>
    </source>
</reference>
<protein>
    <submittedName>
        <fullName evidence="4">Uncharacterized protein</fullName>
    </submittedName>
</protein>
<dbReference type="PANTHER" id="PTHR44267">
    <property type="entry name" value="WD REPEAT-CONTAINING PROTEIN 43"/>
    <property type="match status" value="1"/>
</dbReference>
<name>A0ABQ9J2T1_9CUCU</name>
<evidence type="ECO:0000313" key="4">
    <source>
        <dbReference type="EMBL" id="KAJ8972161.1"/>
    </source>
</evidence>
<sequence>MSNPELPQLLGTLKENIDTRLTLLTPLHKLKGKLDLLVGQVSSSSLQDTSENEEPLLVYNDKDSSDSDEDDIQLDNNSDSENEWEEESSDEPMEENNIETDESELSS</sequence>